<dbReference type="AlphaFoldDB" id="A0A0S2FD23"/>
<feature type="region of interest" description="Disordered" evidence="10">
    <location>
        <begin position="282"/>
        <end position="318"/>
    </location>
</feature>
<dbReference type="GO" id="GO:0015031">
    <property type="term" value="P:protein transport"/>
    <property type="evidence" value="ECO:0007669"/>
    <property type="project" value="UniProtKB-KW"/>
</dbReference>
<dbReference type="NCBIfam" id="TIGR03940">
    <property type="entry name" value="PGA_PgaD"/>
    <property type="match status" value="1"/>
</dbReference>
<dbReference type="GO" id="GO:0043709">
    <property type="term" value="P:cell adhesion involved in single-species biofilm formation"/>
    <property type="evidence" value="ECO:0007669"/>
    <property type="project" value="InterPro"/>
</dbReference>
<evidence type="ECO:0000256" key="10">
    <source>
        <dbReference type="SAM" id="MobiDB-lite"/>
    </source>
</evidence>
<evidence type="ECO:0000313" key="14">
    <source>
        <dbReference type="Proteomes" id="UP000060787"/>
    </source>
</evidence>
<dbReference type="PATRIC" id="fig|84531.8.peg.3267"/>
<protein>
    <submittedName>
        <fullName evidence="13">Poly-beta-1,6-N-acetyl-D-glucosamine biosynthesis protein PgaD</fullName>
    </submittedName>
</protein>
<evidence type="ECO:0000313" key="13">
    <source>
        <dbReference type="EMBL" id="ALN81379.1"/>
    </source>
</evidence>
<feature type="transmembrane region" description="Helical" evidence="11">
    <location>
        <begin position="91"/>
        <end position="111"/>
    </location>
</feature>
<dbReference type="Pfam" id="PF03544">
    <property type="entry name" value="TonB_C"/>
    <property type="match status" value="1"/>
</dbReference>
<feature type="transmembrane region" description="Helical" evidence="11">
    <location>
        <begin position="51"/>
        <end position="71"/>
    </location>
</feature>
<dbReference type="Gene3D" id="3.30.1150.10">
    <property type="match status" value="1"/>
</dbReference>
<dbReference type="GO" id="GO:0031992">
    <property type="term" value="F:energy transducer activity"/>
    <property type="evidence" value="ECO:0007669"/>
    <property type="project" value="TreeGrafter"/>
</dbReference>
<dbReference type="KEGG" id="lab:LA76x_3252"/>
<dbReference type="SUPFAM" id="SSF74653">
    <property type="entry name" value="TolA/TonB C-terminal domain"/>
    <property type="match status" value="1"/>
</dbReference>
<feature type="transmembrane region" description="Helical" evidence="11">
    <location>
        <begin position="202"/>
        <end position="226"/>
    </location>
</feature>
<evidence type="ECO:0000256" key="4">
    <source>
        <dbReference type="ARBA" id="ARBA00022475"/>
    </source>
</evidence>
<dbReference type="STRING" id="84531.LA76x_3252"/>
<keyword evidence="7" id="KW-0653">Protein transport</keyword>
<evidence type="ECO:0000256" key="11">
    <source>
        <dbReference type="SAM" id="Phobius"/>
    </source>
</evidence>
<dbReference type="PANTHER" id="PTHR33446">
    <property type="entry name" value="PROTEIN TONB-RELATED"/>
    <property type="match status" value="1"/>
</dbReference>
<name>A0A0S2FD23_LYSAN</name>
<reference evidence="13 14" key="1">
    <citation type="journal article" date="2015" name="BMC Genomics">
        <title>Comparative genomics and metabolic profiling of the genus Lysobacter.</title>
        <authorList>
            <person name="de Bruijn I."/>
            <person name="Cheng X."/>
            <person name="de Jager V."/>
            <person name="Exposito R.G."/>
            <person name="Watrous J."/>
            <person name="Patel N."/>
            <person name="Postma J."/>
            <person name="Dorrestein P.C."/>
            <person name="Kobayashi D."/>
            <person name="Raaijmakers J.M."/>
        </authorList>
    </citation>
    <scope>NUCLEOTIDE SEQUENCE [LARGE SCALE GENOMIC DNA]</scope>
    <source>
        <strain evidence="13 14">76</strain>
    </source>
</reference>
<dbReference type="InterPro" id="IPR037682">
    <property type="entry name" value="TonB_C"/>
</dbReference>
<keyword evidence="3" id="KW-0813">Transport</keyword>
<dbReference type="InterPro" id="IPR006260">
    <property type="entry name" value="TonB/TolA_C"/>
</dbReference>
<evidence type="ECO:0000256" key="6">
    <source>
        <dbReference type="ARBA" id="ARBA00022692"/>
    </source>
</evidence>
<keyword evidence="14" id="KW-1185">Reference proteome</keyword>
<dbReference type="InterPro" id="IPR051045">
    <property type="entry name" value="TonB-dependent_transducer"/>
</dbReference>
<keyword evidence="4" id="KW-1003">Cell membrane</keyword>
<comment type="similarity">
    <text evidence="2">Belongs to the TonB family.</text>
</comment>
<feature type="region of interest" description="Disordered" evidence="10">
    <location>
        <begin position="1"/>
        <end position="35"/>
    </location>
</feature>
<evidence type="ECO:0000256" key="5">
    <source>
        <dbReference type="ARBA" id="ARBA00022519"/>
    </source>
</evidence>
<feature type="domain" description="TonB C-terminal" evidence="12">
    <location>
        <begin position="304"/>
        <end position="395"/>
    </location>
</feature>
<dbReference type="Proteomes" id="UP000060787">
    <property type="component" value="Chromosome"/>
</dbReference>
<dbReference type="EMBL" id="CP011129">
    <property type="protein sequence ID" value="ALN81379.1"/>
    <property type="molecule type" value="Genomic_DNA"/>
</dbReference>
<proteinExistence type="inferred from homology"/>
<keyword evidence="6 11" id="KW-0812">Transmembrane</keyword>
<dbReference type="InterPro" id="IPR023829">
    <property type="entry name" value="PGA_PgaD"/>
</dbReference>
<evidence type="ECO:0000256" key="9">
    <source>
        <dbReference type="ARBA" id="ARBA00023136"/>
    </source>
</evidence>
<evidence type="ECO:0000256" key="2">
    <source>
        <dbReference type="ARBA" id="ARBA00006555"/>
    </source>
</evidence>
<comment type="subcellular location">
    <subcellularLocation>
        <location evidence="1">Cell inner membrane</location>
        <topology evidence="1">Single-pass membrane protein</topology>
        <orientation evidence="1">Periplasmic side</orientation>
    </subcellularLocation>
</comment>
<evidence type="ECO:0000256" key="7">
    <source>
        <dbReference type="ARBA" id="ARBA00022927"/>
    </source>
</evidence>
<evidence type="ECO:0000259" key="12">
    <source>
        <dbReference type="PROSITE" id="PS52015"/>
    </source>
</evidence>
<dbReference type="RefSeq" id="WP_057918444.1">
    <property type="nucleotide sequence ID" value="NZ_CP011129.1"/>
</dbReference>
<evidence type="ECO:0000256" key="1">
    <source>
        <dbReference type="ARBA" id="ARBA00004383"/>
    </source>
</evidence>
<gene>
    <name evidence="13" type="primary">pgaD</name>
    <name evidence="13" type="ORF">LA76x_3252</name>
</gene>
<feature type="compositionally biased region" description="Pro residues" evidence="10">
    <location>
        <begin position="306"/>
        <end position="318"/>
    </location>
</feature>
<accession>A0A0S2FD23</accession>
<dbReference type="Pfam" id="PF13994">
    <property type="entry name" value="PgaD"/>
    <property type="match status" value="1"/>
</dbReference>
<dbReference type="PROSITE" id="PS52015">
    <property type="entry name" value="TONB_CTD"/>
    <property type="match status" value="1"/>
</dbReference>
<keyword evidence="8 11" id="KW-1133">Transmembrane helix</keyword>
<organism evidence="13 14">
    <name type="scientific">Lysobacter antibioticus</name>
    <dbReference type="NCBI Taxonomy" id="84531"/>
    <lineage>
        <taxon>Bacteria</taxon>
        <taxon>Pseudomonadati</taxon>
        <taxon>Pseudomonadota</taxon>
        <taxon>Gammaproteobacteria</taxon>
        <taxon>Lysobacterales</taxon>
        <taxon>Lysobacteraceae</taxon>
        <taxon>Lysobacter</taxon>
    </lineage>
</organism>
<sequence>MNAHLSPAAPKHADQHRTSRKRVDHKHDSRLIQKPGAQDAWPRTLWGVVTGAFWLAYLYLWIPVATLVLWLFGIRRTASELYLREHGVDPFLMLVLPATAAVVVALLLIWAEYNRWRFAASKGDRRGAQPTVGLDEIADHLGASAEVAQALNQGRISVLHMDPNHAVPLSLTAVTPPAISQPFPPVAPMPRFARDMTPQGSWILMIALAISVAIVVGVLAVVSFGYRQIQSVAPKRTIEGTPGLDRPAFLPEDADPALAPVAIGRATAVGIEAAVRDARQLRDTDATRRDTVRPRRNADVLAPNAKPRPLPGHSPKPPYPIDALRRGEGGLVTLRVQVSAEGRPLKVDVSKRSSNRELDRAAVRTVRTWRFAPAVRRGKAIAAVVIVPVEFKPDR</sequence>
<feature type="compositionally biased region" description="Basic and acidic residues" evidence="10">
    <location>
        <begin position="282"/>
        <end position="298"/>
    </location>
</feature>
<dbReference type="GO" id="GO:0055085">
    <property type="term" value="P:transmembrane transport"/>
    <property type="evidence" value="ECO:0007669"/>
    <property type="project" value="InterPro"/>
</dbReference>
<dbReference type="GO" id="GO:0098797">
    <property type="term" value="C:plasma membrane protein complex"/>
    <property type="evidence" value="ECO:0007669"/>
    <property type="project" value="TreeGrafter"/>
</dbReference>
<keyword evidence="5" id="KW-0997">Cell inner membrane</keyword>
<evidence type="ECO:0000256" key="8">
    <source>
        <dbReference type="ARBA" id="ARBA00022989"/>
    </source>
</evidence>
<dbReference type="PANTHER" id="PTHR33446:SF2">
    <property type="entry name" value="PROTEIN TONB"/>
    <property type="match status" value="1"/>
</dbReference>
<keyword evidence="9 11" id="KW-0472">Membrane</keyword>
<evidence type="ECO:0000256" key="3">
    <source>
        <dbReference type="ARBA" id="ARBA00022448"/>
    </source>
</evidence>
<dbReference type="NCBIfam" id="TIGR01352">
    <property type="entry name" value="tonB_Cterm"/>
    <property type="match status" value="1"/>
</dbReference>